<comment type="pathway">
    <text evidence="2">Cofactor biosynthesis; NAD(+) biosynthesis; nicotinate D-ribonucleotide from quinolinate: step 1/1.</text>
</comment>
<dbReference type="FunFam" id="3.90.1170.20:FF:000001">
    <property type="entry name" value="Nicotinate-nucleotide diphosphorylase (Carboxylating)"/>
    <property type="match status" value="1"/>
</dbReference>
<dbReference type="InterPro" id="IPR022412">
    <property type="entry name" value="Quinolinate_PRibosylTrfase_N"/>
</dbReference>
<dbReference type="GO" id="GO:0004514">
    <property type="term" value="F:nicotinate-nucleotide diphosphorylase (carboxylating) activity"/>
    <property type="evidence" value="ECO:0007669"/>
    <property type="project" value="UniProtKB-EC"/>
</dbReference>
<evidence type="ECO:0000259" key="14">
    <source>
        <dbReference type="Pfam" id="PF02749"/>
    </source>
</evidence>
<evidence type="ECO:0000259" key="13">
    <source>
        <dbReference type="Pfam" id="PF01729"/>
    </source>
</evidence>
<evidence type="ECO:0000256" key="10">
    <source>
        <dbReference type="ARBA" id="ARBA00047445"/>
    </source>
</evidence>
<gene>
    <name evidence="15" type="ORF">X841_11805</name>
</gene>
<evidence type="ECO:0000256" key="5">
    <source>
        <dbReference type="ARBA" id="ARBA00011944"/>
    </source>
</evidence>
<dbReference type="EC" id="2.4.2.19" evidence="5"/>
<dbReference type="InterPro" id="IPR027277">
    <property type="entry name" value="NadC/ModD"/>
</dbReference>
<comment type="subunit">
    <text evidence="4">Hexamer formed by 3 homodimers.</text>
</comment>
<dbReference type="InterPro" id="IPR002638">
    <property type="entry name" value="Quinolinate_PRibosylTrfase_C"/>
</dbReference>
<evidence type="ECO:0000313" key="16">
    <source>
        <dbReference type="Proteomes" id="UP000024559"/>
    </source>
</evidence>
<dbReference type="Pfam" id="PF02749">
    <property type="entry name" value="QRPTase_N"/>
    <property type="match status" value="1"/>
</dbReference>
<dbReference type="UniPathway" id="UPA00253">
    <property type="reaction ID" value="UER00331"/>
</dbReference>
<dbReference type="GO" id="GO:0005737">
    <property type="term" value="C:cytoplasm"/>
    <property type="evidence" value="ECO:0007669"/>
    <property type="project" value="TreeGrafter"/>
</dbReference>
<evidence type="ECO:0000256" key="11">
    <source>
        <dbReference type="ARBA" id="ARBA00069173"/>
    </source>
</evidence>
<dbReference type="NCBIfam" id="TIGR00078">
    <property type="entry name" value="nadC"/>
    <property type="match status" value="1"/>
</dbReference>
<dbReference type="InterPro" id="IPR037128">
    <property type="entry name" value="Quinolinate_PRibosylTase_N_sf"/>
</dbReference>
<organism evidence="15 16">
    <name type="scientific">Streptococcus thermophilus M17PTZA496</name>
    <dbReference type="NCBI Taxonomy" id="1433289"/>
    <lineage>
        <taxon>Bacteria</taxon>
        <taxon>Bacillati</taxon>
        <taxon>Bacillota</taxon>
        <taxon>Bacilli</taxon>
        <taxon>Lactobacillales</taxon>
        <taxon>Streptococcaceae</taxon>
        <taxon>Streptococcus</taxon>
    </lineage>
</organism>
<keyword evidence="8 12" id="KW-0808">Transferase</keyword>
<dbReference type="PIRSF" id="PIRSF006250">
    <property type="entry name" value="NadC_ModD"/>
    <property type="match status" value="1"/>
</dbReference>
<proteinExistence type="inferred from homology"/>
<dbReference type="PANTHER" id="PTHR32179">
    <property type="entry name" value="NICOTINATE-NUCLEOTIDE PYROPHOSPHORYLASE [CARBOXYLATING]"/>
    <property type="match status" value="1"/>
</dbReference>
<dbReference type="InterPro" id="IPR013785">
    <property type="entry name" value="Aldolase_TIM"/>
</dbReference>
<feature type="domain" description="Quinolinate phosphoribosyl transferase N-terminal" evidence="14">
    <location>
        <begin position="28"/>
        <end position="113"/>
    </location>
</feature>
<comment type="catalytic activity">
    <reaction evidence="10">
        <text>nicotinate beta-D-ribonucleotide + CO2 + diphosphate = quinolinate + 5-phospho-alpha-D-ribose 1-diphosphate + 2 H(+)</text>
        <dbReference type="Rhea" id="RHEA:12733"/>
        <dbReference type="ChEBI" id="CHEBI:15378"/>
        <dbReference type="ChEBI" id="CHEBI:16526"/>
        <dbReference type="ChEBI" id="CHEBI:29959"/>
        <dbReference type="ChEBI" id="CHEBI:33019"/>
        <dbReference type="ChEBI" id="CHEBI:57502"/>
        <dbReference type="ChEBI" id="CHEBI:58017"/>
        <dbReference type="EC" id="2.4.2.19"/>
    </reaction>
</comment>
<evidence type="ECO:0000256" key="1">
    <source>
        <dbReference type="ARBA" id="ARBA00003237"/>
    </source>
</evidence>
<keyword evidence="6" id="KW-0662">Pyridine nucleotide biosynthesis</keyword>
<sequence length="287" mass="31441">MMLDPITLKLNVDPLILSALSEDINNEDVSTNSVMPENVVGQVDLICKEDGIICGLSVFERVFYLLDSTTTFDVWVKDGEAVKAGQHLGTVRGDIRVLLSGKRTSLNYLQRMSGIATYTHEMAELLKDTPITLLDSRKTTPNNRIFEKYAVKVGGGKNHRYNLSDGALLKDNHIGAAGGVKEAVLAAKNYAPSVRKIEIEVETIEMVKEAVEAGADIIMLDNMDHDTMKEAVTVVNGKAEIEISGNVTKENLASYIDLNVQYVSSRAITHSAKILDLSLKNLHPVDN</sequence>
<reference evidence="15 16" key="1">
    <citation type="journal article" date="2014" name="Genome Announc.">
        <title>Genome Sequences of Streptococcus thermophilus Strains MTH17CL396 and M17PTZA496 from Fontina, an Italian PDO Cheese.</title>
        <authorList>
            <person name="Treu L."/>
            <person name="Vendramin V."/>
            <person name="Bovo B."/>
            <person name="Campanaro S."/>
            <person name="Corich V."/>
            <person name="Giacomini A."/>
        </authorList>
    </citation>
    <scope>NUCLEOTIDE SEQUENCE [LARGE SCALE GENOMIC DNA]</scope>
    <source>
        <strain evidence="15 16">M17PTZA496</strain>
    </source>
</reference>
<evidence type="ECO:0000256" key="2">
    <source>
        <dbReference type="ARBA" id="ARBA00004893"/>
    </source>
</evidence>
<dbReference type="GO" id="GO:0034213">
    <property type="term" value="P:quinolinate catabolic process"/>
    <property type="evidence" value="ECO:0007669"/>
    <property type="project" value="TreeGrafter"/>
</dbReference>
<accession>A0A0E2PYG0</accession>
<dbReference type="GO" id="GO:0009435">
    <property type="term" value="P:NAD+ biosynthetic process"/>
    <property type="evidence" value="ECO:0007669"/>
    <property type="project" value="UniProtKB-UniPathway"/>
</dbReference>
<dbReference type="PANTHER" id="PTHR32179:SF3">
    <property type="entry name" value="NICOTINATE-NUCLEOTIDE PYROPHOSPHORYLASE [CARBOXYLATING]"/>
    <property type="match status" value="1"/>
</dbReference>
<evidence type="ECO:0000256" key="9">
    <source>
        <dbReference type="ARBA" id="ARBA00033102"/>
    </source>
</evidence>
<keyword evidence="7 12" id="KW-0328">Glycosyltransferase</keyword>
<dbReference type="Gene3D" id="3.90.1170.20">
    <property type="entry name" value="Quinolinate phosphoribosyl transferase, N-terminal domain"/>
    <property type="match status" value="1"/>
</dbReference>
<dbReference type="Gene3D" id="3.20.20.70">
    <property type="entry name" value="Aldolase class I"/>
    <property type="match status" value="1"/>
</dbReference>
<dbReference type="HOGENOM" id="CLU_039622_0_1_9"/>
<feature type="domain" description="Quinolinate phosphoribosyl transferase C-terminal" evidence="13">
    <location>
        <begin position="115"/>
        <end position="280"/>
    </location>
</feature>
<comment type="caution">
    <text evidence="15">The sequence shown here is derived from an EMBL/GenBank/DDBJ whole genome shotgun (WGS) entry which is preliminary data.</text>
</comment>
<evidence type="ECO:0000256" key="12">
    <source>
        <dbReference type="PIRNR" id="PIRNR006250"/>
    </source>
</evidence>
<dbReference type="InterPro" id="IPR036068">
    <property type="entry name" value="Nicotinate_pribotase-like_C"/>
</dbReference>
<comment type="function">
    <text evidence="1">Involved in the catabolism of quinolinic acid (QA).</text>
</comment>
<evidence type="ECO:0000256" key="3">
    <source>
        <dbReference type="ARBA" id="ARBA00009400"/>
    </source>
</evidence>
<evidence type="ECO:0000256" key="6">
    <source>
        <dbReference type="ARBA" id="ARBA00022642"/>
    </source>
</evidence>
<evidence type="ECO:0000256" key="8">
    <source>
        <dbReference type="ARBA" id="ARBA00022679"/>
    </source>
</evidence>
<dbReference type="FunFam" id="3.20.20.70:FF:000030">
    <property type="entry name" value="Nicotinate-nucleotide pyrophosphorylase, carboxylating"/>
    <property type="match status" value="1"/>
</dbReference>
<dbReference type="SUPFAM" id="SSF54675">
    <property type="entry name" value="Nicotinate/Quinolinate PRTase N-terminal domain-like"/>
    <property type="match status" value="1"/>
</dbReference>
<dbReference type="Pfam" id="PF01729">
    <property type="entry name" value="QRPTase_C"/>
    <property type="match status" value="1"/>
</dbReference>
<dbReference type="CDD" id="cd01572">
    <property type="entry name" value="QPRTase"/>
    <property type="match status" value="1"/>
</dbReference>
<name>A0A0E2PYG0_STRTR</name>
<comment type="similarity">
    <text evidence="3 12">Belongs to the NadC/ModD family.</text>
</comment>
<evidence type="ECO:0000256" key="4">
    <source>
        <dbReference type="ARBA" id="ARBA00011218"/>
    </source>
</evidence>
<dbReference type="Proteomes" id="UP000024559">
    <property type="component" value="Unassembled WGS sequence"/>
</dbReference>
<dbReference type="PATRIC" id="fig|1433289.7.peg.2413"/>
<evidence type="ECO:0000256" key="7">
    <source>
        <dbReference type="ARBA" id="ARBA00022676"/>
    </source>
</evidence>
<dbReference type="AlphaFoldDB" id="A0A0E2PYG0"/>
<protein>
    <recommendedName>
        <fullName evidence="11">Probable nicotinate-nucleotide pyrophosphorylase [carboxylating]</fullName>
        <ecNumber evidence="5">2.4.2.19</ecNumber>
    </recommendedName>
    <alternativeName>
        <fullName evidence="9">Quinolinate phosphoribosyltransferase [decarboxylating]</fullName>
    </alternativeName>
</protein>
<evidence type="ECO:0000313" key="15">
    <source>
        <dbReference type="EMBL" id="ETW87908.1"/>
    </source>
</evidence>
<dbReference type="InterPro" id="IPR004393">
    <property type="entry name" value="NadC"/>
</dbReference>
<dbReference type="SUPFAM" id="SSF51690">
    <property type="entry name" value="Nicotinate/Quinolinate PRTase C-terminal domain-like"/>
    <property type="match status" value="1"/>
</dbReference>
<dbReference type="EMBL" id="AZJT01000081">
    <property type="protein sequence ID" value="ETW87908.1"/>
    <property type="molecule type" value="Genomic_DNA"/>
</dbReference>